<dbReference type="PANTHER" id="PTHR21319">
    <property type="entry name" value="RING FINGER AND CHY ZINC FINGER DOMAIN-CONTAINING PROTEIN 1"/>
    <property type="match status" value="1"/>
</dbReference>
<accession>A0A8K0P899</accession>
<dbReference type="GO" id="GO:0006511">
    <property type="term" value="P:ubiquitin-dependent protein catabolic process"/>
    <property type="evidence" value="ECO:0007669"/>
    <property type="project" value="TreeGrafter"/>
</dbReference>
<dbReference type="GO" id="GO:0016567">
    <property type="term" value="P:protein ubiquitination"/>
    <property type="evidence" value="ECO:0007669"/>
    <property type="project" value="TreeGrafter"/>
</dbReference>
<evidence type="ECO:0000313" key="6">
    <source>
        <dbReference type="Proteomes" id="UP000792457"/>
    </source>
</evidence>
<comment type="caution">
    <text evidence="5">The sequence shown here is derived from an EMBL/GenBank/DDBJ whole genome shotgun (WGS) entry which is preliminary data.</text>
</comment>
<dbReference type="GO" id="GO:0008270">
    <property type="term" value="F:zinc ion binding"/>
    <property type="evidence" value="ECO:0007669"/>
    <property type="project" value="UniProtKB-KW"/>
</dbReference>
<name>A0A8K0P899_LADFU</name>
<feature type="domain" description="RING-type" evidence="4">
    <location>
        <begin position="50"/>
        <end position="92"/>
    </location>
</feature>
<proteinExistence type="predicted"/>
<dbReference type="Gene3D" id="3.30.40.10">
    <property type="entry name" value="Zinc/RING finger domain, C3HC4 (zinc finger)"/>
    <property type="match status" value="1"/>
</dbReference>
<dbReference type="PANTHER" id="PTHR21319:SF53">
    <property type="entry name" value="RING FINGER AND CHY ZINC FINGER DOMAIN-CONTAINING PROTEIN 1"/>
    <property type="match status" value="1"/>
</dbReference>
<dbReference type="GO" id="GO:0005634">
    <property type="term" value="C:nucleus"/>
    <property type="evidence" value="ECO:0007669"/>
    <property type="project" value="TreeGrafter"/>
</dbReference>
<dbReference type="PROSITE" id="PS50089">
    <property type="entry name" value="ZF_RING_2"/>
    <property type="match status" value="1"/>
</dbReference>
<dbReference type="InterPro" id="IPR013083">
    <property type="entry name" value="Znf_RING/FYVE/PHD"/>
</dbReference>
<evidence type="ECO:0000313" key="5">
    <source>
        <dbReference type="EMBL" id="KAG8237621.1"/>
    </source>
</evidence>
<organism evidence="5 6">
    <name type="scientific">Ladona fulva</name>
    <name type="common">Scarce chaser dragonfly</name>
    <name type="synonym">Libellula fulva</name>
    <dbReference type="NCBI Taxonomy" id="123851"/>
    <lineage>
        <taxon>Eukaryota</taxon>
        <taxon>Metazoa</taxon>
        <taxon>Ecdysozoa</taxon>
        <taxon>Arthropoda</taxon>
        <taxon>Hexapoda</taxon>
        <taxon>Insecta</taxon>
        <taxon>Pterygota</taxon>
        <taxon>Palaeoptera</taxon>
        <taxon>Odonata</taxon>
        <taxon>Epiprocta</taxon>
        <taxon>Anisoptera</taxon>
        <taxon>Libelluloidea</taxon>
        <taxon>Libellulidae</taxon>
        <taxon>Ladona</taxon>
    </lineage>
</organism>
<dbReference type="InterPro" id="IPR001841">
    <property type="entry name" value="Znf_RING"/>
</dbReference>
<dbReference type="Proteomes" id="UP000792457">
    <property type="component" value="Unassembled WGS sequence"/>
</dbReference>
<dbReference type="CDD" id="cd16464">
    <property type="entry name" value="RING-H2_Pirh2-like"/>
    <property type="match status" value="1"/>
</dbReference>
<keyword evidence="1 3" id="KW-0863">Zinc-finger</keyword>
<gene>
    <name evidence="5" type="ORF">J437_LFUL016874</name>
</gene>
<protein>
    <recommendedName>
        <fullName evidence="4">RING-type domain-containing protein</fullName>
    </recommendedName>
</protein>
<dbReference type="AlphaFoldDB" id="A0A8K0P899"/>
<dbReference type="SMART" id="SM00184">
    <property type="entry name" value="RING"/>
    <property type="match status" value="1"/>
</dbReference>
<evidence type="ECO:0000259" key="4">
    <source>
        <dbReference type="PROSITE" id="PS50089"/>
    </source>
</evidence>
<reference evidence="5" key="2">
    <citation type="submission" date="2017-10" db="EMBL/GenBank/DDBJ databases">
        <title>Ladona fulva Genome sequencing and assembly.</title>
        <authorList>
            <person name="Murali S."/>
            <person name="Richards S."/>
            <person name="Bandaranaike D."/>
            <person name="Bellair M."/>
            <person name="Blankenburg K."/>
            <person name="Chao H."/>
            <person name="Dinh H."/>
            <person name="Doddapaneni H."/>
            <person name="Dugan-Rocha S."/>
            <person name="Elkadiri S."/>
            <person name="Gnanaolivu R."/>
            <person name="Hernandez B."/>
            <person name="Skinner E."/>
            <person name="Javaid M."/>
            <person name="Lee S."/>
            <person name="Li M."/>
            <person name="Ming W."/>
            <person name="Munidasa M."/>
            <person name="Muniz J."/>
            <person name="Nguyen L."/>
            <person name="Hughes D."/>
            <person name="Osuji N."/>
            <person name="Pu L.-L."/>
            <person name="Puazo M."/>
            <person name="Qu C."/>
            <person name="Quiroz J."/>
            <person name="Raj R."/>
            <person name="Weissenberger G."/>
            <person name="Xin Y."/>
            <person name="Zou X."/>
            <person name="Han Y."/>
            <person name="Worley K."/>
            <person name="Muzny D."/>
            <person name="Gibbs R."/>
        </authorList>
    </citation>
    <scope>NUCLEOTIDE SEQUENCE</scope>
    <source>
        <strain evidence="5">Sampled in the wild</strain>
    </source>
</reference>
<dbReference type="SUPFAM" id="SSF57850">
    <property type="entry name" value="RING/U-box"/>
    <property type="match status" value="1"/>
</dbReference>
<dbReference type="GO" id="GO:0061630">
    <property type="term" value="F:ubiquitin protein ligase activity"/>
    <property type="evidence" value="ECO:0007669"/>
    <property type="project" value="TreeGrafter"/>
</dbReference>
<keyword evidence="6" id="KW-1185">Reference proteome</keyword>
<keyword evidence="1 3" id="KW-0479">Metal-binding</keyword>
<reference evidence="5" key="1">
    <citation type="submission" date="2013-04" db="EMBL/GenBank/DDBJ databases">
        <authorList>
            <person name="Qu J."/>
            <person name="Murali S.C."/>
            <person name="Bandaranaike D."/>
            <person name="Bellair M."/>
            <person name="Blankenburg K."/>
            <person name="Chao H."/>
            <person name="Dinh H."/>
            <person name="Doddapaneni H."/>
            <person name="Downs B."/>
            <person name="Dugan-Rocha S."/>
            <person name="Elkadiri S."/>
            <person name="Gnanaolivu R.D."/>
            <person name="Hernandez B."/>
            <person name="Javaid M."/>
            <person name="Jayaseelan J.C."/>
            <person name="Lee S."/>
            <person name="Li M."/>
            <person name="Ming W."/>
            <person name="Munidasa M."/>
            <person name="Muniz J."/>
            <person name="Nguyen L."/>
            <person name="Ongeri F."/>
            <person name="Osuji N."/>
            <person name="Pu L.-L."/>
            <person name="Puazo M."/>
            <person name="Qu C."/>
            <person name="Quiroz J."/>
            <person name="Raj R."/>
            <person name="Weissenberger G."/>
            <person name="Xin Y."/>
            <person name="Zou X."/>
            <person name="Han Y."/>
            <person name="Richards S."/>
            <person name="Worley K."/>
            <person name="Muzny D."/>
            <person name="Gibbs R."/>
        </authorList>
    </citation>
    <scope>NUCLEOTIDE SEQUENCE</scope>
    <source>
        <strain evidence="5">Sampled in the wild</strain>
    </source>
</reference>
<dbReference type="OrthoDB" id="411372at2759"/>
<dbReference type="Pfam" id="PF13639">
    <property type="entry name" value="zf-RING_2"/>
    <property type="match status" value="1"/>
</dbReference>
<evidence type="ECO:0000256" key="2">
    <source>
        <dbReference type="ARBA" id="ARBA00022833"/>
    </source>
</evidence>
<evidence type="ECO:0000256" key="3">
    <source>
        <dbReference type="PROSITE-ProRule" id="PRU00175"/>
    </source>
</evidence>
<sequence>MAESHYNNELATIKYVAEKNVNDMRDAGVRKHFLNVKLFTCVENASRCDCPVCLENLHTSRDPCHVPPCGHLLHMTCYTQMRESRIFLCPTCLSQF</sequence>
<evidence type="ECO:0000256" key="1">
    <source>
        <dbReference type="ARBA" id="ARBA00022771"/>
    </source>
</evidence>
<dbReference type="EMBL" id="KZ309193">
    <property type="protein sequence ID" value="KAG8237621.1"/>
    <property type="molecule type" value="Genomic_DNA"/>
</dbReference>
<keyword evidence="2" id="KW-0862">Zinc</keyword>